<feature type="region of interest" description="Disordered" evidence="1">
    <location>
        <begin position="285"/>
        <end position="304"/>
    </location>
</feature>
<feature type="region of interest" description="Disordered" evidence="1">
    <location>
        <begin position="351"/>
        <end position="416"/>
    </location>
</feature>
<feature type="compositionally biased region" description="Basic residues" evidence="1">
    <location>
        <begin position="501"/>
        <end position="514"/>
    </location>
</feature>
<feature type="compositionally biased region" description="Polar residues" evidence="1">
    <location>
        <begin position="316"/>
        <end position="325"/>
    </location>
</feature>
<feature type="region of interest" description="Disordered" evidence="1">
    <location>
        <begin position="661"/>
        <end position="692"/>
    </location>
</feature>
<protein>
    <recommendedName>
        <fullName evidence="4">Cell wall proline rich protein</fullName>
    </recommendedName>
</protein>
<feature type="compositionally biased region" description="Polar residues" evidence="1">
    <location>
        <begin position="228"/>
        <end position="238"/>
    </location>
</feature>
<dbReference type="Proteomes" id="UP001275084">
    <property type="component" value="Unassembled WGS sequence"/>
</dbReference>
<feature type="region of interest" description="Disordered" evidence="1">
    <location>
        <begin position="316"/>
        <end position="337"/>
    </location>
</feature>
<sequence>MMAATVGPDLMVEPYIPEGLDTTAAHRLAVPAPAVVEIMSTEDLSLESPETSPRTILPPPNPHFVFPARPSSYSAPSSFSRATGRRPRSTIELPDPIVAIASENEKTKPRSPALPAFSFNPGASLPSPAIAENSFLSPPQSPAVPESPRTIPARIGTGHRRGGSEFVGGNIRAGDSITVLSTSPTKSESGMASPLLPPTKPNRPRGHAHRRSAAISSHDLSSIILPSPHQNMRGSSAPASPALMDRSNGSEFPAHESSPTLSEAGRSRILDSSNVNTNEVALGSVAETEQPSKPPSRNRVGFSDTLEFIPRPLSLVSSDTSSTATARPGHSVSGSISSVISIPNVERELNSPLGFSPARKRNETRPSTAGAILERTQSILEAEPPLPSPRRRGSIPFLGAIPPPTAVASPTPSPTRSVKKWSFFGLDPFVAGSPTRSRPVSASSTESQGKPASSLNSSCAQVPVQPINETADEADDLKPITKKRSKKQKKVKTWAGSILSRKPKPRHGKQKRRTPTPPPLSHAPFRRDGELNEAFMEMSPEPEPAMPTFMVSELSSNGREEAWTTSSLPDEDSSYPMIDLDAALGPFNTPLPRNLEWEAAQKAGGHLKKQLHSAAGMSRFTGPGMHYQHRRAESAPEMAPFEAGRLGFPRFGSSSTMADVFEEDEEEDQDSAAKSTGQSTPVGETPVIEKPLTTVIPDYNSVGTADVAAPNSSIPDDSVSEIAEAETSAVESSNDERPLGTLNMQFDRSTSSLHDEGISEDLFNRDFTSVPREASIGNDSLDSATPSPRHVHRPKELAPVDVSPLNLPVASLAPISPYSMTQSSSFPSPRSPMSYDAHRISTAPSSITEDTFQSLLMGEPGPEVRISVDDIPSLTSSNSTMTRESIFAQNPQARHPPLCDQPRPASFTSTAFGRRRSSLASLSRLISSSHGERSKLSMEVSMDSEPERKAKISKAKRLSRMMQFWKSKEAEEA</sequence>
<name>A0AAJ0H6Q2_9PEZI</name>
<feature type="compositionally biased region" description="Polar residues" evidence="1">
    <location>
        <begin position="434"/>
        <end position="460"/>
    </location>
</feature>
<keyword evidence="3" id="KW-1185">Reference proteome</keyword>
<feature type="compositionally biased region" description="Basic residues" evidence="1">
    <location>
        <begin position="480"/>
        <end position="492"/>
    </location>
</feature>
<feature type="compositionally biased region" description="Acidic residues" evidence="1">
    <location>
        <begin position="661"/>
        <end position="670"/>
    </location>
</feature>
<feature type="compositionally biased region" description="Basic residues" evidence="1">
    <location>
        <begin position="202"/>
        <end position="212"/>
    </location>
</feature>
<evidence type="ECO:0008006" key="4">
    <source>
        <dbReference type="Google" id="ProtNLM"/>
    </source>
</evidence>
<evidence type="ECO:0000313" key="3">
    <source>
        <dbReference type="Proteomes" id="UP001275084"/>
    </source>
</evidence>
<feature type="compositionally biased region" description="Polar residues" evidence="1">
    <location>
        <begin position="742"/>
        <end position="752"/>
    </location>
</feature>
<gene>
    <name evidence="2" type="ORF">B0T25DRAFT_341272</name>
</gene>
<feature type="compositionally biased region" description="Low complexity" evidence="1">
    <location>
        <begin position="406"/>
        <end position="416"/>
    </location>
</feature>
<feature type="region of interest" description="Disordered" evidence="1">
    <location>
        <begin position="772"/>
        <end position="797"/>
    </location>
</feature>
<proteinExistence type="predicted"/>
<reference evidence="2" key="1">
    <citation type="journal article" date="2023" name="Mol. Phylogenet. Evol.">
        <title>Genome-scale phylogeny and comparative genomics of the fungal order Sordariales.</title>
        <authorList>
            <person name="Hensen N."/>
            <person name="Bonometti L."/>
            <person name="Westerberg I."/>
            <person name="Brannstrom I.O."/>
            <person name="Guillou S."/>
            <person name="Cros-Aarteil S."/>
            <person name="Calhoun S."/>
            <person name="Haridas S."/>
            <person name="Kuo A."/>
            <person name="Mondo S."/>
            <person name="Pangilinan J."/>
            <person name="Riley R."/>
            <person name="LaButti K."/>
            <person name="Andreopoulos B."/>
            <person name="Lipzen A."/>
            <person name="Chen C."/>
            <person name="Yan M."/>
            <person name="Daum C."/>
            <person name="Ng V."/>
            <person name="Clum A."/>
            <person name="Steindorff A."/>
            <person name="Ohm R.A."/>
            <person name="Martin F."/>
            <person name="Silar P."/>
            <person name="Natvig D.O."/>
            <person name="Lalanne C."/>
            <person name="Gautier V."/>
            <person name="Ament-Velasquez S.L."/>
            <person name="Kruys A."/>
            <person name="Hutchinson M.I."/>
            <person name="Powell A.J."/>
            <person name="Barry K."/>
            <person name="Miller A.N."/>
            <person name="Grigoriev I.V."/>
            <person name="Debuchy R."/>
            <person name="Gladieux P."/>
            <person name="Hiltunen Thoren M."/>
            <person name="Johannesson H."/>
        </authorList>
    </citation>
    <scope>NUCLEOTIDE SEQUENCE</scope>
    <source>
        <strain evidence="2">CBS 955.72</strain>
    </source>
</reference>
<feature type="compositionally biased region" description="Polar residues" evidence="1">
    <location>
        <begin position="672"/>
        <end position="682"/>
    </location>
</feature>
<comment type="caution">
    <text evidence="2">The sequence shown here is derived from an EMBL/GenBank/DDBJ whole genome shotgun (WGS) entry which is preliminary data.</text>
</comment>
<feature type="compositionally biased region" description="Polar residues" evidence="1">
    <location>
        <begin position="777"/>
        <end position="786"/>
    </location>
</feature>
<accession>A0AAJ0H6Q2</accession>
<feature type="region of interest" description="Disordered" evidence="1">
    <location>
        <begin position="180"/>
        <end position="274"/>
    </location>
</feature>
<feature type="region of interest" description="Disordered" evidence="1">
    <location>
        <begin position="721"/>
        <end position="757"/>
    </location>
</feature>
<evidence type="ECO:0000313" key="2">
    <source>
        <dbReference type="EMBL" id="KAK3341406.1"/>
    </source>
</evidence>
<feature type="region of interest" description="Disordered" evidence="1">
    <location>
        <begin position="925"/>
        <end position="955"/>
    </location>
</feature>
<reference evidence="2" key="2">
    <citation type="submission" date="2023-06" db="EMBL/GenBank/DDBJ databases">
        <authorList>
            <consortium name="Lawrence Berkeley National Laboratory"/>
            <person name="Haridas S."/>
            <person name="Hensen N."/>
            <person name="Bonometti L."/>
            <person name="Westerberg I."/>
            <person name="Brannstrom I.O."/>
            <person name="Guillou S."/>
            <person name="Cros-Aarteil S."/>
            <person name="Calhoun S."/>
            <person name="Kuo A."/>
            <person name="Mondo S."/>
            <person name="Pangilinan J."/>
            <person name="Riley R."/>
            <person name="Labutti K."/>
            <person name="Andreopoulos B."/>
            <person name="Lipzen A."/>
            <person name="Chen C."/>
            <person name="Yanf M."/>
            <person name="Daum C."/>
            <person name="Ng V."/>
            <person name="Clum A."/>
            <person name="Steindorff A."/>
            <person name="Ohm R."/>
            <person name="Martin F."/>
            <person name="Silar P."/>
            <person name="Natvig D."/>
            <person name="Lalanne C."/>
            <person name="Gautier V."/>
            <person name="Ament-Velasquez S.L."/>
            <person name="Kruys A."/>
            <person name="Hutchinson M.I."/>
            <person name="Powell A.J."/>
            <person name="Barry K."/>
            <person name="Miller A.N."/>
            <person name="Grigoriev I.V."/>
            <person name="Debuchy R."/>
            <person name="Gladieux P."/>
            <person name="Thoren M.H."/>
            <person name="Johannesson H."/>
        </authorList>
    </citation>
    <scope>NUCLEOTIDE SEQUENCE</scope>
    <source>
        <strain evidence="2">CBS 955.72</strain>
    </source>
</reference>
<organism evidence="2 3">
    <name type="scientific">Lasiosphaeria hispida</name>
    <dbReference type="NCBI Taxonomy" id="260671"/>
    <lineage>
        <taxon>Eukaryota</taxon>
        <taxon>Fungi</taxon>
        <taxon>Dikarya</taxon>
        <taxon>Ascomycota</taxon>
        <taxon>Pezizomycotina</taxon>
        <taxon>Sordariomycetes</taxon>
        <taxon>Sordariomycetidae</taxon>
        <taxon>Sordariales</taxon>
        <taxon>Lasiosphaeriaceae</taxon>
        <taxon>Lasiosphaeria</taxon>
    </lineage>
</organism>
<dbReference type="EMBL" id="JAUIQD010000008">
    <property type="protein sequence ID" value="KAK3341406.1"/>
    <property type="molecule type" value="Genomic_DNA"/>
</dbReference>
<evidence type="ECO:0000256" key="1">
    <source>
        <dbReference type="SAM" id="MobiDB-lite"/>
    </source>
</evidence>
<feature type="compositionally biased region" description="Polar residues" evidence="1">
    <location>
        <begin position="180"/>
        <end position="190"/>
    </location>
</feature>
<dbReference type="AlphaFoldDB" id="A0AAJ0H6Q2"/>
<feature type="region of interest" description="Disordered" evidence="1">
    <location>
        <begin position="432"/>
        <end position="526"/>
    </location>
</feature>